<dbReference type="EMBL" id="BK015645">
    <property type="protein sequence ID" value="DAE17713.1"/>
    <property type="molecule type" value="Genomic_DNA"/>
</dbReference>
<accession>A0A8S5QFY2</accession>
<organism evidence="1">
    <name type="scientific">Myoviridae sp. ctn8H20</name>
    <dbReference type="NCBI Taxonomy" id="2825169"/>
    <lineage>
        <taxon>Viruses</taxon>
        <taxon>Duplodnaviria</taxon>
        <taxon>Heunggongvirae</taxon>
        <taxon>Uroviricota</taxon>
        <taxon>Caudoviricetes</taxon>
    </lineage>
</organism>
<name>A0A8S5QFY2_9CAUD</name>
<evidence type="ECO:0000313" key="1">
    <source>
        <dbReference type="EMBL" id="DAE17713.1"/>
    </source>
</evidence>
<protein>
    <submittedName>
        <fullName evidence="1">Uncharacterized protein</fullName>
    </submittedName>
</protein>
<reference evidence="1" key="1">
    <citation type="journal article" date="2021" name="Proc. Natl. Acad. Sci. U.S.A.">
        <title>A Catalog of Tens of Thousands of Viruses from Human Metagenomes Reveals Hidden Associations with Chronic Diseases.</title>
        <authorList>
            <person name="Tisza M.J."/>
            <person name="Buck C.B."/>
        </authorList>
    </citation>
    <scope>NUCLEOTIDE SEQUENCE</scope>
    <source>
        <strain evidence="1">Ctn8H20</strain>
    </source>
</reference>
<sequence>MRSFVGIDYSINKPAITLYFKGFFHFFFFPLSLKKKDIQAYANIKDVTCINRDLGIVDTTKLSSSSLAKEHTKRSIELSNLILDTLDKHLFSDKDFEPSDCWLSSEGLAFSSSGDAALNLASNKGVFLAKLYEHINITNIFTYSPISIKSIAGCAKKECIKDKTCMIKAFCAEEFINDSDFKNKVADGTLTKTKNYYPGIDDIVDSYWCLKTMYLKEKLLGIPEFD</sequence>
<proteinExistence type="predicted"/>